<proteinExistence type="predicted"/>
<name>A0A9R1WF63_LACSA</name>
<dbReference type="AlphaFoldDB" id="A0A9R1WF63"/>
<dbReference type="Proteomes" id="UP000235145">
    <property type="component" value="Unassembled WGS sequence"/>
</dbReference>
<protein>
    <recommendedName>
        <fullName evidence="1">Reverse transcriptase zinc-binding domain-containing protein</fullName>
    </recommendedName>
</protein>
<evidence type="ECO:0000313" key="2">
    <source>
        <dbReference type="EMBL" id="KAJ0224090.1"/>
    </source>
</evidence>
<dbReference type="InterPro" id="IPR026960">
    <property type="entry name" value="RVT-Znf"/>
</dbReference>
<dbReference type="Pfam" id="PF13966">
    <property type="entry name" value="zf-RVT"/>
    <property type="match status" value="1"/>
</dbReference>
<comment type="caution">
    <text evidence="2">The sequence shown here is derived from an EMBL/GenBank/DDBJ whole genome shotgun (WGS) entry which is preliminary data.</text>
</comment>
<reference evidence="2 3" key="1">
    <citation type="journal article" date="2017" name="Nat. Commun.">
        <title>Genome assembly with in vitro proximity ligation data and whole-genome triplication in lettuce.</title>
        <authorList>
            <person name="Reyes-Chin-Wo S."/>
            <person name="Wang Z."/>
            <person name="Yang X."/>
            <person name="Kozik A."/>
            <person name="Arikit S."/>
            <person name="Song C."/>
            <person name="Xia L."/>
            <person name="Froenicke L."/>
            <person name="Lavelle D.O."/>
            <person name="Truco M.J."/>
            <person name="Xia R."/>
            <person name="Zhu S."/>
            <person name="Xu C."/>
            <person name="Xu H."/>
            <person name="Xu X."/>
            <person name="Cox K."/>
            <person name="Korf I."/>
            <person name="Meyers B.C."/>
            <person name="Michelmore R.W."/>
        </authorList>
    </citation>
    <scope>NUCLEOTIDE SEQUENCE [LARGE SCALE GENOMIC DNA]</scope>
    <source>
        <strain evidence="3">cv. Salinas</strain>
        <tissue evidence="2">Seedlings</tissue>
    </source>
</reference>
<sequence>MDIASEWDGESWRCDLTVDRKYQVRALRLLLEHQDQVYTGKFRWIKQVPMKVMCFIWRAKMCHIPSVVALSNRGITLPSKLCCQFEKLGEIDDHALVSCPFAKTMLEWIFKCCVHLLKHIWKARNERLFNDKKVCATKLVDTVISMFLWFKHRSMIGCISRTD</sequence>
<dbReference type="EMBL" id="NBSK02000002">
    <property type="protein sequence ID" value="KAJ0224090.1"/>
    <property type="molecule type" value="Genomic_DNA"/>
</dbReference>
<keyword evidence="3" id="KW-1185">Reference proteome</keyword>
<organism evidence="2 3">
    <name type="scientific">Lactuca sativa</name>
    <name type="common">Garden lettuce</name>
    <dbReference type="NCBI Taxonomy" id="4236"/>
    <lineage>
        <taxon>Eukaryota</taxon>
        <taxon>Viridiplantae</taxon>
        <taxon>Streptophyta</taxon>
        <taxon>Embryophyta</taxon>
        <taxon>Tracheophyta</taxon>
        <taxon>Spermatophyta</taxon>
        <taxon>Magnoliopsida</taxon>
        <taxon>eudicotyledons</taxon>
        <taxon>Gunneridae</taxon>
        <taxon>Pentapetalae</taxon>
        <taxon>asterids</taxon>
        <taxon>campanulids</taxon>
        <taxon>Asterales</taxon>
        <taxon>Asteraceae</taxon>
        <taxon>Cichorioideae</taxon>
        <taxon>Cichorieae</taxon>
        <taxon>Lactucinae</taxon>
        <taxon>Lactuca</taxon>
    </lineage>
</organism>
<evidence type="ECO:0000259" key="1">
    <source>
        <dbReference type="Pfam" id="PF13966"/>
    </source>
</evidence>
<gene>
    <name evidence="2" type="ORF">LSAT_V11C200087470</name>
</gene>
<feature type="domain" description="Reverse transcriptase zinc-binding" evidence="1">
    <location>
        <begin position="28"/>
        <end position="104"/>
    </location>
</feature>
<accession>A0A9R1WF63</accession>
<evidence type="ECO:0000313" key="3">
    <source>
        <dbReference type="Proteomes" id="UP000235145"/>
    </source>
</evidence>